<dbReference type="Gene3D" id="3.20.80.10">
    <property type="entry name" value="Regulatory factor, effector binding domain"/>
    <property type="match status" value="1"/>
</dbReference>
<dbReference type="PROSITE" id="PS01124">
    <property type="entry name" value="HTH_ARAC_FAMILY_2"/>
    <property type="match status" value="1"/>
</dbReference>
<dbReference type="GO" id="GO:0043565">
    <property type="term" value="F:sequence-specific DNA binding"/>
    <property type="evidence" value="ECO:0007669"/>
    <property type="project" value="InterPro"/>
</dbReference>
<dbReference type="PANTHER" id="PTHR40055">
    <property type="entry name" value="TRANSCRIPTIONAL REGULATOR YGIV-RELATED"/>
    <property type="match status" value="1"/>
</dbReference>
<accession>A0A3N4W765</accession>
<feature type="domain" description="HTH araC/xylS-type" evidence="4">
    <location>
        <begin position="15"/>
        <end position="113"/>
    </location>
</feature>
<protein>
    <submittedName>
        <fullName evidence="5">AraC family transcriptional regulator</fullName>
    </submittedName>
</protein>
<dbReference type="InterPro" id="IPR011256">
    <property type="entry name" value="Reg_factor_effector_dom_sf"/>
</dbReference>
<comment type="caution">
    <text evidence="5">The sequence shown here is derived from an EMBL/GenBank/DDBJ whole genome shotgun (WGS) entry which is preliminary data.</text>
</comment>
<gene>
    <name evidence="5" type="ORF">EDC50_1133</name>
</gene>
<dbReference type="Proteomes" id="UP000269708">
    <property type="component" value="Unassembled WGS sequence"/>
</dbReference>
<evidence type="ECO:0000313" key="5">
    <source>
        <dbReference type="EMBL" id="RPE81930.1"/>
    </source>
</evidence>
<name>A0A3N4W765_9GAMM</name>
<dbReference type="InterPro" id="IPR018060">
    <property type="entry name" value="HTH_AraC"/>
</dbReference>
<evidence type="ECO:0000256" key="1">
    <source>
        <dbReference type="ARBA" id="ARBA00023015"/>
    </source>
</evidence>
<dbReference type="RefSeq" id="WP_123769438.1">
    <property type="nucleotide sequence ID" value="NZ_RKQN01000001.1"/>
</dbReference>
<dbReference type="EMBL" id="RKQN01000001">
    <property type="protein sequence ID" value="RPE81930.1"/>
    <property type="molecule type" value="Genomic_DNA"/>
</dbReference>
<dbReference type="PANTHER" id="PTHR40055:SF1">
    <property type="entry name" value="TRANSCRIPTIONAL REGULATOR YGIV-RELATED"/>
    <property type="match status" value="1"/>
</dbReference>
<proteinExistence type="predicted"/>
<dbReference type="InterPro" id="IPR050908">
    <property type="entry name" value="SmbC-like"/>
</dbReference>
<keyword evidence="1" id="KW-0805">Transcription regulation</keyword>
<keyword evidence="2" id="KW-0238">DNA-binding</keyword>
<evidence type="ECO:0000259" key="4">
    <source>
        <dbReference type="PROSITE" id="PS01124"/>
    </source>
</evidence>
<reference evidence="5 6" key="1">
    <citation type="submission" date="2018-11" db="EMBL/GenBank/DDBJ databases">
        <title>Genomic Encyclopedia of Type Strains, Phase IV (KMG-IV): sequencing the most valuable type-strain genomes for metagenomic binning, comparative biology and taxonomic classification.</title>
        <authorList>
            <person name="Goeker M."/>
        </authorList>
    </citation>
    <scope>NUCLEOTIDE SEQUENCE [LARGE SCALE GENOMIC DNA]</scope>
    <source>
        <strain evidence="5 6">DSM 25623</strain>
    </source>
</reference>
<evidence type="ECO:0000313" key="6">
    <source>
        <dbReference type="Proteomes" id="UP000269708"/>
    </source>
</evidence>
<evidence type="ECO:0000256" key="2">
    <source>
        <dbReference type="ARBA" id="ARBA00023125"/>
    </source>
</evidence>
<dbReference type="GO" id="GO:0003700">
    <property type="term" value="F:DNA-binding transcription factor activity"/>
    <property type="evidence" value="ECO:0007669"/>
    <property type="project" value="InterPro"/>
</dbReference>
<dbReference type="Pfam" id="PF06445">
    <property type="entry name" value="GyrI-like"/>
    <property type="match status" value="1"/>
</dbReference>
<keyword evidence="6" id="KW-1185">Reference proteome</keyword>
<dbReference type="AlphaFoldDB" id="A0A3N4W765"/>
<dbReference type="InterPro" id="IPR009057">
    <property type="entry name" value="Homeodomain-like_sf"/>
</dbReference>
<dbReference type="InterPro" id="IPR029442">
    <property type="entry name" value="GyrI-like"/>
</dbReference>
<organism evidence="5 6">
    <name type="scientific">Vulcaniibacterium tengchongense</name>
    <dbReference type="NCBI Taxonomy" id="1273429"/>
    <lineage>
        <taxon>Bacteria</taxon>
        <taxon>Pseudomonadati</taxon>
        <taxon>Pseudomonadota</taxon>
        <taxon>Gammaproteobacteria</taxon>
        <taxon>Lysobacterales</taxon>
        <taxon>Lysobacteraceae</taxon>
        <taxon>Vulcaniibacterium</taxon>
    </lineage>
</organism>
<dbReference type="SMART" id="SM00342">
    <property type="entry name" value="HTH_ARAC"/>
    <property type="match status" value="1"/>
</dbReference>
<dbReference type="InterPro" id="IPR018062">
    <property type="entry name" value="HTH_AraC-typ_CS"/>
</dbReference>
<dbReference type="InterPro" id="IPR010499">
    <property type="entry name" value="AraC_E-bd"/>
</dbReference>
<dbReference type="SUPFAM" id="SSF46689">
    <property type="entry name" value="Homeodomain-like"/>
    <property type="match status" value="2"/>
</dbReference>
<dbReference type="SUPFAM" id="SSF55136">
    <property type="entry name" value="Probable bacterial effector-binding domain"/>
    <property type="match status" value="1"/>
</dbReference>
<dbReference type="PROSITE" id="PS00041">
    <property type="entry name" value="HTH_ARAC_FAMILY_1"/>
    <property type="match status" value="1"/>
</dbReference>
<evidence type="ECO:0000256" key="3">
    <source>
        <dbReference type="ARBA" id="ARBA00023163"/>
    </source>
</evidence>
<sequence length="285" mass="31464">MPRCTTRQSYAARVDKVVAYMAERLEHPVTLPQLAAVGHFSPFHFHRIYRGLMGETVADTLRRMRLHRAAVELLHGSAPLGGIARRCGYGSAAAFNRAFALAYGVPPGEFRRRKGLGVPALPVHRVRDREEMRMYEVRIEQRAPVAVAALAHRGPYHAIGAAFGKLGAWAAGRGVPEGRSFGLYYDDPESVAPAELRAEACVEVAADVPLDGGVRRLEIAGGRYAVLVHVGPYAELDRPYKWLFGEWLPDSGEEAADAPVVEEYLNDCRMLPPSQWRTAICLPLR</sequence>
<keyword evidence="3" id="KW-0804">Transcription</keyword>
<dbReference type="Pfam" id="PF12833">
    <property type="entry name" value="HTH_18"/>
    <property type="match status" value="1"/>
</dbReference>
<dbReference type="OrthoDB" id="282744at2"/>
<dbReference type="Gene3D" id="1.10.10.60">
    <property type="entry name" value="Homeodomain-like"/>
    <property type="match status" value="2"/>
</dbReference>
<dbReference type="SMART" id="SM00871">
    <property type="entry name" value="AraC_E_bind"/>
    <property type="match status" value="1"/>
</dbReference>